<dbReference type="PRINTS" id="PR00868">
    <property type="entry name" value="DNAPOLI"/>
</dbReference>
<dbReference type="InterPro" id="IPR002298">
    <property type="entry name" value="DNA_polymerase_A"/>
</dbReference>
<sequence length="975" mass="109000">MMAAAIARSVHVRFKTILLCNLEHAARASSLLPYDPPVDIQDASSVATHALMTVDAIRASVHADTTYFVHVPEKQTHGTPMWMRKSAKGAASTKLFDMRLLARTRTNTVIKELMRKVPASAVITHQSARSADDIIASIARSGDTLRDKLVLWTGERGFQLISDRVSAFSAMENKVLTPQKLKEESFLKLDPKSVFTYLCLMSVWQEPSDEWVRAVAEKHPMLSTVWCTLADVDKGAQDKIEFLKFSRSIIMDSVAQYWSVNGTFLVDLNSARPWSGLASSAAHSRPTSSSEPVVQTTLDAEDAVPSDLPAPQKTPSSESYSASKKSIRLALELSEDDEEILDDIEESEDDGPKDDAGFKHFRNHKMTTVLSEEDASQLEQDLSRCSIAFMFPVEVCPSDFDHRLAGIGVCGNHTTSAYFLPLELSGSDDVFLSDSNLAERIGTLKRILAIPTLKKVLCDSKRAMMNLDRYKLALQDFDDLMVKSYVLHCGQKFSHTFSGLMEHYFDASAQESLLLEKEVVGSGRKKKSLLDSSLVSETGEFAMQRCVFVKELWQKIDAAFAQEASSKLATMYTNLELPLVEVLRSMERIGVLIDQDMLLSLRDQYSKKIEGIQSDIAEACGGEAINLNSPKQVAEMLDKLELFDGTGKMCTDAEALEGMAKRTGHPFPSKLLEFRAASKILGTYVEGLLHRIHPQTGRIHTTFQNALTTTGRLSSVDPNVQNIPVRTPEGREIRRCFLAPDGCKLVSFDYSQVELRILAHISQDAVLQDAYASGKDVHSITASQVFKVPLEQVSKEERRKAKAINFGIVYGMTAHGLSAQLGVTFEEAEQYIEQYKSTYPGINGYMQRSRDFCRKNGYVETLFGRRCHIPDIFEKRKRHMYEFALRAAINSPIQGTSADITKFAMLEIYRRFQKEKVQSRMILQIHDELMFEVPDAEMDKVKPIITQIMEGVGEPIGFSVPLTVGFSSSQRWEEK</sequence>
<evidence type="ECO:0000256" key="1">
    <source>
        <dbReference type="ARBA" id="ARBA00022705"/>
    </source>
</evidence>
<dbReference type="SMART" id="SM00474">
    <property type="entry name" value="35EXOc"/>
    <property type="match status" value="1"/>
</dbReference>
<keyword evidence="5" id="KW-1185">Reference proteome</keyword>
<name>A0A8K0F4G7_ANDGO</name>
<dbReference type="InterPro" id="IPR002562">
    <property type="entry name" value="3'-5'_exonuclease_dom"/>
</dbReference>
<organism evidence="4 5">
    <name type="scientific">Andalucia godoyi</name>
    <name type="common">Flagellate</name>
    <dbReference type="NCBI Taxonomy" id="505711"/>
    <lineage>
        <taxon>Eukaryota</taxon>
        <taxon>Discoba</taxon>
        <taxon>Jakobida</taxon>
        <taxon>Andalucina</taxon>
        <taxon>Andaluciidae</taxon>
        <taxon>Andalucia</taxon>
    </lineage>
</organism>
<dbReference type="GO" id="GO:0008408">
    <property type="term" value="F:3'-5' exonuclease activity"/>
    <property type="evidence" value="ECO:0007669"/>
    <property type="project" value="InterPro"/>
</dbReference>
<accession>A0A8K0F4G7</accession>
<reference evidence="4" key="1">
    <citation type="submission" date="2019-09" db="EMBL/GenBank/DDBJ databases">
        <title>The Mitochondrial Proteome of the Jakobid, Andalucia godoyi, a Protist With the Most Gene-Rich and Bacteria-Like Mitochondrial Genome.</title>
        <authorList>
            <person name="Gray M.W."/>
            <person name="Burger G."/>
            <person name="Derelle R."/>
            <person name="Klimes V."/>
            <person name="Leger M."/>
            <person name="Sarrasin M."/>
            <person name="Vlcek C."/>
            <person name="Roger A.J."/>
            <person name="Elias M."/>
            <person name="Lang B.F."/>
        </authorList>
    </citation>
    <scope>NUCLEOTIDE SEQUENCE</scope>
    <source>
        <strain evidence="4">And28</strain>
    </source>
</reference>
<dbReference type="GO" id="GO:0003887">
    <property type="term" value="F:DNA-directed DNA polymerase activity"/>
    <property type="evidence" value="ECO:0007669"/>
    <property type="project" value="InterPro"/>
</dbReference>
<dbReference type="Gene3D" id="3.30.70.370">
    <property type="match status" value="1"/>
</dbReference>
<evidence type="ECO:0000313" key="5">
    <source>
        <dbReference type="Proteomes" id="UP000799049"/>
    </source>
</evidence>
<dbReference type="PANTHER" id="PTHR10133:SF27">
    <property type="entry name" value="DNA POLYMERASE NU"/>
    <property type="match status" value="1"/>
</dbReference>
<feature type="domain" description="3'-5' exonuclease" evidence="2">
    <location>
        <begin position="366"/>
        <end position="561"/>
    </location>
</feature>
<evidence type="ECO:0000313" key="4">
    <source>
        <dbReference type="EMBL" id="KAF0852542.1"/>
    </source>
</evidence>
<dbReference type="CDD" id="cd06140">
    <property type="entry name" value="DNA_polA_I_Bacillus_like_exo"/>
    <property type="match status" value="1"/>
</dbReference>
<dbReference type="InterPro" id="IPR043502">
    <property type="entry name" value="DNA/RNA_pol_sf"/>
</dbReference>
<dbReference type="Proteomes" id="UP000799049">
    <property type="component" value="Unassembled WGS sequence"/>
</dbReference>
<dbReference type="Gene3D" id="3.30.420.10">
    <property type="entry name" value="Ribonuclease H-like superfamily/Ribonuclease H"/>
    <property type="match status" value="1"/>
</dbReference>
<dbReference type="InterPro" id="IPR036397">
    <property type="entry name" value="RNaseH_sf"/>
</dbReference>
<keyword evidence="1" id="KW-0235">DNA replication</keyword>
<dbReference type="SUPFAM" id="SSF56672">
    <property type="entry name" value="DNA/RNA polymerases"/>
    <property type="match status" value="1"/>
</dbReference>
<dbReference type="GO" id="GO:0006302">
    <property type="term" value="P:double-strand break repair"/>
    <property type="evidence" value="ECO:0007669"/>
    <property type="project" value="TreeGrafter"/>
</dbReference>
<dbReference type="InterPro" id="IPR012337">
    <property type="entry name" value="RNaseH-like_sf"/>
</dbReference>
<dbReference type="Gene3D" id="1.10.150.20">
    <property type="entry name" value="5' to 3' exonuclease, C-terminal subdomain"/>
    <property type="match status" value="1"/>
</dbReference>
<dbReference type="CDD" id="cd08637">
    <property type="entry name" value="DNA_pol_A_pol_I_C"/>
    <property type="match status" value="1"/>
</dbReference>
<protein>
    <submittedName>
        <fullName evidence="4">Mitochondrial A-family DNA polymerase</fullName>
    </submittedName>
</protein>
<dbReference type="Pfam" id="PF00476">
    <property type="entry name" value="DNA_pol_A"/>
    <property type="match status" value="1"/>
</dbReference>
<dbReference type="SUPFAM" id="SSF53098">
    <property type="entry name" value="Ribonuclease H-like"/>
    <property type="match status" value="1"/>
</dbReference>
<evidence type="ECO:0000259" key="3">
    <source>
        <dbReference type="SMART" id="SM00482"/>
    </source>
</evidence>
<dbReference type="InterPro" id="IPR001098">
    <property type="entry name" value="DNA-dir_DNA_pol_A_palm_dom"/>
</dbReference>
<dbReference type="AlphaFoldDB" id="A0A8K0F4G7"/>
<dbReference type="PANTHER" id="PTHR10133">
    <property type="entry name" value="DNA POLYMERASE I"/>
    <property type="match status" value="1"/>
</dbReference>
<dbReference type="SMART" id="SM00482">
    <property type="entry name" value="POLAc"/>
    <property type="match status" value="1"/>
</dbReference>
<dbReference type="FunFam" id="1.10.150.20:FF:000002">
    <property type="entry name" value="DNA polymerase I"/>
    <property type="match status" value="1"/>
</dbReference>
<proteinExistence type="predicted"/>
<feature type="domain" description="DNA-directed DNA polymerase family A palm" evidence="3">
    <location>
        <begin position="730"/>
        <end position="937"/>
    </location>
</feature>
<comment type="caution">
    <text evidence="4">The sequence shown here is derived from an EMBL/GenBank/DDBJ whole genome shotgun (WGS) entry which is preliminary data.</text>
</comment>
<dbReference type="GO" id="GO:0003677">
    <property type="term" value="F:DNA binding"/>
    <property type="evidence" value="ECO:0007669"/>
    <property type="project" value="InterPro"/>
</dbReference>
<dbReference type="Gene3D" id="1.20.1060.10">
    <property type="entry name" value="Taq DNA Polymerase, Chain T, domain 4"/>
    <property type="match status" value="1"/>
</dbReference>
<gene>
    <name evidence="4" type="ORF">ANDGO_06824</name>
</gene>
<dbReference type="EMBL" id="VRVR01000030">
    <property type="protein sequence ID" value="KAF0852542.1"/>
    <property type="molecule type" value="Genomic_DNA"/>
</dbReference>
<dbReference type="GO" id="GO:0006261">
    <property type="term" value="P:DNA-templated DNA replication"/>
    <property type="evidence" value="ECO:0007669"/>
    <property type="project" value="InterPro"/>
</dbReference>
<dbReference type="OrthoDB" id="2320933at2759"/>
<evidence type="ECO:0000259" key="2">
    <source>
        <dbReference type="SMART" id="SM00474"/>
    </source>
</evidence>